<organism evidence="2 3">
    <name type="scientific">Nocardioides pini</name>
    <dbReference type="NCBI Taxonomy" id="2975053"/>
    <lineage>
        <taxon>Bacteria</taxon>
        <taxon>Bacillati</taxon>
        <taxon>Actinomycetota</taxon>
        <taxon>Actinomycetes</taxon>
        <taxon>Propionibacteriales</taxon>
        <taxon>Nocardioidaceae</taxon>
        <taxon>Nocardioides</taxon>
    </lineage>
</organism>
<dbReference type="EMBL" id="JAPPUX010000001">
    <property type="protein sequence ID" value="MCY4725875.1"/>
    <property type="molecule type" value="Genomic_DNA"/>
</dbReference>
<dbReference type="RefSeq" id="WP_268110663.1">
    <property type="nucleotide sequence ID" value="NZ_JAPPUX010000001.1"/>
</dbReference>
<dbReference type="Proteomes" id="UP001074726">
    <property type="component" value="Unassembled WGS sequence"/>
</dbReference>
<evidence type="ECO:0000313" key="2">
    <source>
        <dbReference type="EMBL" id="MCY4725875.1"/>
    </source>
</evidence>
<feature type="compositionally biased region" description="Acidic residues" evidence="1">
    <location>
        <begin position="232"/>
        <end position="241"/>
    </location>
</feature>
<keyword evidence="3" id="KW-1185">Reference proteome</keyword>
<gene>
    <name evidence="2" type="ORF">NYO98_06250</name>
</gene>
<accession>A0ABT4CA82</accession>
<name>A0ABT4CA82_9ACTN</name>
<evidence type="ECO:0000256" key="1">
    <source>
        <dbReference type="SAM" id="MobiDB-lite"/>
    </source>
</evidence>
<evidence type="ECO:0000313" key="3">
    <source>
        <dbReference type="Proteomes" id="UP001074726"/>
    </source>
</evidence>
<proteinExistence type="predicted"/>
<protein>
    <submittedName>
        <fullName evidence="2">Uncharacterized protein</fullName>
    </submittedName>
</protein>
<sequence length="293" mass="30015">MSAGPMDGAPDRCEFVVRPDGTVVGDDGAAGALAGALPYTGRLARRAGELVEVGDLRALEALGARRLTVGVTWTPAGEGTYRAVLVPAEPRTLPSFMVVGGADTAATVAHCVDRVLAVGGVRWSGIVTAGSRVVASAGDGAATSRLAEVGNRMLAILRSLEDQHVAGFVRLRFEKASVVGASLGRHALVACAGVTDDEDLLATIDEVRAILADRDLSTVPTPQDPAAHEAAADESTDESAVEIEVTATPAPPPLVGARFAGAGTRQPRTGRRRFGRGSLSPSPGGTPRRSTRG</sequence>
<feature type="region of interest" description="Disordered" evidence="1">
    <location>
        <begin position="215"/>
        <end position="293"/>
    </location>
</feature>
<feature type="compositionally biased region" description="Low complexity" evidence="1">
    <location>
        <begin position="276"/>
        <end position="293"/>
    </location>
</feature>
<comment type="caution">
    <text evidence="2">The sequence shown here is derived from an EMBL/GenBank/DDBJ whole genome shotgun (WGS) entry which is preliminary data.</text>
</comment>
<reference evidence="2" key="1">
    <citation type="submission" date="2022-08" db="EMBL/GenBank/DDBJ databases">
        <title>Genome sequencing of Nocardioides sp. STR2.</title>
        <authorList>
            <person name="So Y."/>
        </authorList>
    </citation>
    <scope>NUCLEOTIDE SEQUENCE</scope>
    <source>
        <strain evidence="2">STR2</strain>
    </source>
</reference>